<dbReference type="RefSeq" id="WP_020952012.1">
    <property type="nucleotide sequence ID" value="NC_022041.1"/>
</dbReference>
<keyword evidence="1" id="KW-1133">Transmembrane helix</keyword>
<reference evidence="2 3" key="1">
    <citation type="journal article" date="2014" name="BMC Genomics">
        <title>Architecture and functions of a multipartite genome of the methylotrophic bacterium Paracoccus aminophilus JCM 7686, containing primary and secondary chromids.</title>
        <authorList>
            <person name="Dziewit L."/>
            <person name="Czarnecki J."/>
            <person name="Wibberg D."/>
            <person name="Radlinska M."/>
            <person name="Mrozek P."/>
            <person name="Szymczak M."/>
            <person name="Schluter A."/>
            <person name="Puhler A."/>
            <person name="Bartosik D."/>
        </authorList>
    </citation>
    <scope>NUCLEOTIDE SEQUENCE [LARGE SCALE GENOMIC DNA]</scope>
    <source>
        <strain evidence="2">JCM 7686</strain>
    </source>
</reference>
<dbReference type="KEGG" id="pami:JCM7686_3341"/>
<accession>S5YYS8</accession>
<keyword evidence="1" id="KW-0472">Membrane</keyword>
<name>S5YYS8_PARAH</name>
<dbReference type="HOGENOM" id="CLU_2181336_0_0_5"/>
<proteinExistence type="predicted"/>
<evidence type="ECO:0000313" key="3">
    <source>
        <dbReference type="Proteomes" id="UP000015480"/>
    </source>
</evidence>
<organism evidence="2 3">
    <name type="scientific">Paracoccus aminophilus JCM 7686</name>
    <dbReference type="NCBI Taxonomy" id="1367847"/>
    <lineage>
        <taxon>Bacteria</taxon>
        <taxon>Pseudomonadati</taxon>
        <taxon>Pseudomonadota</taxon>
        <taxon>Alphaproteobacteria</taxon>
        <taxon>Rhodobacterales</taxon>
        <taxon>Paracoccaceae</taxon>
        <taxon>Paracoccus</taxon>
    </lineage>
</organism>
<dbReference type="STRING" id="1367847.JCM7686_3341"/>
<gene>
    <name evidence="2" type="ORF">JCM7686_3341</name>
</gene>
<dbReference type="EMBL" id="CP006650">
    <property type="protein sequence ID" value="AGT10376.1"/>
    <property type="molecule type" value="Genomic_DNA"/>
</dbReference>
<dbReference type="PATRIC" id="fig|1367847.3.peg.3371"/>
<feature type="transmembrane region" description="Helical" evidence="1">
    <location>
        <begin position="27"/>
        <end position="50"/>
    </location>
</feature>
<dbReference type="Proteomes" id="UP000015480">
    <property type="component" value="Chromosome"/>
</dbReference>
<dbReference type="eggNOG" id="ENOG5034B7X">
    <property type="taxonomic scope" value="Bacteria"/>
</dbReference>
<evidence type="ECO:0000313" key="2">
    <source>
        <dbReference type="EMBL" id="AGT10376.1"/>
    </source>
</evidence>
<dbReference type="AlphaFoldDB" id="S5YYS8"/>
<keyword evidence="3" id="KW-1185">Reference proteome</keyword>
<protein>
    <submittedName>
        <fullName evidence="2">Uncharacterized protein</fullName>
    </submittedName>
</protein>
<sequence length="109" mass="11623">MTPDELIAALAPSRLPPALLGLDRGEALALFGLGLLAGLAIHALISPLLARRPSRRAQIRATRGLEGEERLLAIARILGRLPKSLRPAAYGAAPVPPDAQIERLARDRE</sequence>
<evidence type="ECO:0000256" key="1">
    <source>
        <dbReference type="SAM" id="Phobius"/>
    </source>
</evidence>
<keyword evidence="1" id="KW-0812">Transmembrane</keyword>